<dbReference type="EMBL" id="JABZXO010000029">
    <property type="protein sequence ID" value="MBF1657992.1"/>
    <property type="molecule type" value="Genomic_DNA"/>
</dbReference>
<gene>
    <name evidence="3" type="ORF">HXO58_08625</name>
    <name evidence="2" type="ORF">HXO61_08715</name>
    <name evidence="4" type="ORF">HXO64_03150</name>
    <name evidence="1" type="ORF">RM6536_0035</name>
</gene>
<dbReference type="EMBL" id="AP014938">
    <property type="protein sequence ID" value="BAS19282.1"/>
    <property type="molecule type" value="Genomic_DNA"/>
</dbReference>
<dbReference type="GeneID" id="61435539"/>
<protein>
    <submittedName>
        <fullName evidence="2">DUF2469 domain-containing protein</fullName>
    </submittedName>
    <submittedName>
        <fullName evidence="1">Protein often found in Actinomycetes</fullName>
    </submittedName>
</protein>
<evidence type="ECO:0000313" key="2">
    <source>
        <dbReference type="EMBL" id="MBF1657992.1"/>
    </source>
</evidence>
<dbReference type="Proteomes" id="UP000713964">
    <property type="component" value="Unassembled WGS sequence"/>
</dbReference>
<dbReference type="Proteomes" id="UP000066203">
    <property type="component" value="Chromosome"/>
</dbReference>
<evidence type="ECO:0000313" key="5">
    <source>
        <dbReference type="Proteomes" id="UP000066203"/>
    </source>
</evidence>
<reference evidence="2" key="3">
    <citation type="submission" date="2020-04" db="EMBL/GenBank/DDBJ databases">
        <title>Deep metagenomics examines the oral microbiome during advanced dental caries in children, revealing novel taxa and co-occurrences with host molecules.</title>
        <authorList>
            <person name="Baker J.L."/>
            <person name="Morton J.T."/>
            <person name="Dinis M."/>
            <person name="Alvarez R."/>
            <person name="Tran N.C."/>
            <person name="Knight R."/>
            <person name="Edlund A."/>
        </authorList>
    </citation>
    <scope>NUCLEOTIDE SEQUENCE</scope>
    <source>
        <strain evidence="3">JCVI_29_bin.11</strain>
        <strain evidence="2">JCVI_39_bin.18</strain>
        <strain evidence="4">JCVI_44_bin.2</strain>
    </source>
</reference>
<evidence type="ECO:0000313" key="3">
    <source>
        <dbReference type="EMBL" id="MBF1659881.1"/>
    </source>
</evidence>
<organism evidence="1">
    <name type="scientific">Rothia mucilaginosa</name>
    <dbReference type="NCBI Taxonomy" id="43675"/>
    <lineage>
        <taxon>Bacteria</taxon>
        <taxon>Bacillati</taxon>
        <taxon>Actinomycetota</taxon>
        <taxon>Actinomycetes</taxon>
        <taxon>Micrococcales</taxon>
        <taxon>Micrococcaceae</taxon>
        <taxon>Rothia</taxon>
    </lineage>
</organism>
<evidence type="ECO:0000313" key="4">
    <source>
        <dbReference type="EMBL" id="MBF1663532.1"/>
    </source>
</evidence>
<dbReference type="AlphaFoldDB" id="A0A0K2RXH9"/>
<dbReference type="RefSeq" id="WP_005506259.1">
    <property type="nucleotide sequence ID" value="NZ_AP014938.1"/>
</dbReference>
<accession>A0A0K2RXH9</accession>
<dbReference type="EMBL" id="JABZXL010000030">
    <property type="protein sequence ID" value="MBF1659881.1"/>
    <property type="molecule type" value="Genomic_DNA"/>
</dbReference>
<reference evidence="5" key="2">
    <citation type="submission" date="2015-08" db="EMBL/GenBank/DDBJ databases">
        <title>Complete genome sequence of Rothia mucilaginosa strain NUM-Rm6536.</title>
        <authorList>
            <person name="Nambu T."/>
        </authorList>
    </citation>
    <scope>NUCLEOTIDE SEQUENCE [LARGE SCALE GENOMIC DNA]</scope>
    <source>
        <strain evidence="5">NUM-Rm6536</strain>
    </source>
</reference>
<dbReference type="EMBL" id="JABZXR010000009">
    <property type="protein sequence ID" value="MBF1663532.1"/>
    <property type="molecule type" value="Genomic_DNA"/>
</dbReference>
<dbReference type="Pfam" id="PF10611">
    <property type="entry name" value="DUF2469"/>
    <property type="match status" value="1"/>
</dbReference>
<dbReference type="InterPro" id="IPR019592">
    <property type="entry name" value="DUF2469"/>
</dbReference>
<sequence>MSAEDLENYETDAQMALYREYKDVMSLFSYAVETDRRFYLANQVDVTPHVQDGTLYFEVSMSDVWVWDVFRSNRFVKKVHAYSVRDVNVEERLPNQEFTVPEMPDFNA</sequence>
<dbReference type="Proteomes" id="UP000770330">
    <property type="component" value="Unassembled WGS sequence"/>
</dbReference>
<dbReference type="PATRIC" id="fig|43675.28.peg.37"/>
<dbReference type="Proteomes" id="UP000756427">
    <property type="component" value="Unassembled WGS sequence"/>
</dbReference>
<evidence type="ECO:0000313" key="1">
    <source>
        <dbReference type="EMBL" id="BAS19282.1"/>
    </source>
</evidence>
<reference evidence="1" key="1">
    <citation type="submission" date="2015-08" db="EMBL/GenBank/DDBJ databases">
        <title>Complete DNA Sequence of Pseudomonas syringae pv. actinidiae, the Causal Agent of Kiwifruit Canker Disease.</title>
        <authorList>
            <person name="Rikkerink E.H.A."/>
            <person name="Fineran P.C."/>
        </authorList>
    </citation>
    <scope>NUCLEOTIDE SEQUENCE</scope>
    <source>
        <strain evidence="1">NUM-Rm6536</strain>
    </source>
</reference>
<name>A0A0K2RXH9_9MICC</name>
<dbReference type="OMA" id="WDVYRSA"/>
<proteinExistence type="predicted"/>